<keyword evidence="18" id="KW-1185">Reference proteome</keyword>
<dbReference type="GO" id="GO:0005886">
    <property type="term" value="C:plasma membrane"/>
    <property type="evidence" value="ECO:0007669"/>
    <property type="project" value="UniProtKB-SubCell"/>
</dbReference>
<dbReference type="InterPro" id="IPR028055">
    <property type="entry name" value="YidC/Oxa/ALB_C"/>
</dbReference>
<dbReference type="Proteomes" id="UP000257039">
    <property type="component" value="Unassembled WGS sequence"/>
</dbReference>
<evidence type="ECO:0000259" key="15">
    <source>
        <dbReference type="Pfam" id="PF02096"/>
    </source>
</evidence>
<evidence type="ECO:0000313" key="18">
    <source>
        <dbReference type="Proteomes" id="UP000257039"/>
    </source>
</evidence>
<dbReference type="InterPro" id="IPR038221">
    <property type="entry name" value="YidC_periplasmic_sf"/>
</dbReference>
<evidence type="ECO:0000256" key="1">
    <source>
        <dbReference type="ARBA" id="ARBA00004429"/>
    </source>
</evidence>
<keyword evidence="6 13" id="KW-0812">Transmembrane</keyword>
<dbReference type="GO" id="GO:0051205">
    <property type="term" value="P:protein insertion into membrane"/>
    <property type="evidence" value="ECO:0007669"/>
    <property type="project" value="TreeGrafter"/>
</dbReference>
<keyword evidence="8 13" id="KW-1133">Transmembrane helix</keyword>
<dbReference type="NCBIfam" id="TIGR03593">
    <property type="entry name" value="yidC_nterm"/>
    <property type="match status" value="1"/>
</dbReference>
<evidence type="ECO:0000256" key="7">
    <source>
        <dbReference type="ARBA" id="ARBA00022927"/>
    </source>
</evidence>
<evidence type="ECO:0000256" key="2">
    <source>
        <dbReference type="ARBA" id="ARBA00010527"/>
    </source>
</evidence>
<organism evidence="17 18">
    <name type="scientific">Zooshikella ganghwensis</name>
    <dbReference type="NCBI Taxonomy" id="202772"/>
    <lineage>
        <taxon>Bacteria</taxon>
        <taxon>Pseudomonadati</taxon>
        <taxon>Pseudomonadota</taxon>
        <taxon>Gammaproteobacteria</taxon>
        <taxon>Oceanospirillales</taxon>
        <taxon>Zooshikellaceae</taxon>
        <taxon>Zooshikella</taxon>
    </lineage>
</organism>
<dbReference type="GO" id="GO:0032977">
    <property type="term" value="F:membrane insertase activity"/>
    <property type="evidence" value="ECO:0007669"/>
    <property type="project" value="InterPro"/>
</dbReference>
<dbReference type="RefSeq" id="WP_094789190.1">
    <property type="nucleotide sequence ID" value="NZ_NDXW01000001.1"/>
</dbReference>
<dbReference type="InterPro" id="IPR001708">
    <property type="entry name" value="YidC/ALB3/OXA1/COX18"/>
</dbReference>
<keyword evidence="5 13" id="KW-1003">Cell membrane</keyword>
<keyword evidence="10 13" id="KW-0143">Chaperone</keyword>
<evidence type="ECO:0000256" key="3">
    <source>
        <dbReference type="ARBA" id="ARBA00015325"/>
    </source>
</evidence>
<comment type="function">
    <text evidence="13">Required for the insertion and/or proper folding and/or complex formation of integral membrane proteins into the membrane. Involved in integration of membrane proteins that insert both dependently and independently of the Sec translocase complex, as well as at least some lipoproteins. Aids folding of multispanning membrane proteins.</text>
</comment>
<dbReference type="Pfam" id="PF02096">
    <property type="entry name" value="60KD_IMP"/>
    <property type="match status" value="1"/>
</dbReference>
<gene>
    <name evidence="13" type="primary">yidC</name>
    <name evidence="17" type="ORF">B9G39_24895</name>
</gene>
<feature type="transmembrane region" description="Helical" evidence="13">
    <location>
        <begin position="451"/>
        <end position="470"/>
    </location>
</feature>
<dbReference type="Gene3D" id="2.70.98.90">
    <property type="match status" value="1"/>
</dbReference>
<dbReference type="HAMAP" id="MF_01810">
    <property type="entry name" value="YidC_type1"/>
    <property type="match status" value="1"/>
</dbReference>
<dbReference type="CDD" id="cd20070">
    <property type="entry name" value="5TM_YidC_Alb3"/>
    <property type="match status" value="1"/>
</dbReference>
<comment type="subcellular location">
    <subcellularLocation>
        <location evidence="1">Cell inner membrane</location>
        <topology evidence="1">Multi-pass membrane protein</topology>
    </subcellularLocation>
    <subcellularLocation>
        <location evidence="13">Cell membrane</location>
        <topology evidence="13">Multi-pass membrane protein</topology>
    </subcellularLocation>
</comment>
<evidence type="ECO:0000256" key="6">
    <source>
        <dbReference type="ARBA" id="ARBA00022692"/>
    </source>
</evidence>
<dbReference type="GO" id="GO:0015031">
    <property type="term" value="P:protein transport"/>
    <property type="evidence" value="ECO:0007669"/>
    <property type="project" value="UniProtKB-KW"/>
</dbReference>
<accession>A0A4P9VX01</accession>
<dbReference type="NCBIfam" id="TIGR03592">
    <property type="entry name" value="yidC_oxa1_cterm"/>
    <property type="match status" value="1"/>
</dbReference>
<reference evidence="17 18" key="1">
    <citation type="submission" date="2017-04" db="EMBL/GenBank/DDBJ databases">
        <title>Draft genome sequence of Zooshikella ganghwensis VG4 isolated from Red Sea sediments.</title>
        <authorList>
            <person name="Rehman Z."/>
            <person name="Alam I."/>
            <person name="Kamau A."/>
            <person name="Bajic V."/>
            <person name="Leiknes T."/>
        </authorList>
    </citation>
    <scope>NUCLEOTIDE SEQUENCE [LARGE SCALE GENOMIC DNA]</scope>
    <source>
        <strain evidence="17 18">VG4</strain>
    </source>
</reference>
<proteinExistence type="inferred from homology"/>
<evidence type="ECO:0000256" key="11">
    <source>
        <dbReference type="ARBA" id="ARBA00033245"/>
    </source>
</evidence>
<feature type="transmembrane region" description="Helical" evidence="13">
    <location>
        <begin position="526"/>
        <end position="547"/>
    </location>
</feature>
<feature type="domain" description="Membrane insertase YidC N-terminal" evidence="16">
    <location>
        <begin position="86"/>
        <end position="371"/>
    </location>
</feature>
<dbReference type="InterPro" id="IPR019998">
    <property type="entry name" value="Membr_insert_YidC"/>
</dbReference>
<feature type="transmembrane region" description="Helical" evidence="13">
    <location>
        <begin position="6"/>
        <end position="23"/>
    </location>
</feature>
<dbReference type="PANTHER" id="PTHR12428">
    <property type="entry name" value="OXA1"/>
    <property type="match status" value="1"/>
</dbReference>
<dbReference type="InterPro" id="IPR028053">
    <property type="entry name" value="Membr_insert_YidC_N"/>
</dbReference>
<comment type="subunit">
    <text evidence="13">Interacts with the Sec translocase complex via SecD. Specifically interacts with transmembrane segments of nascent integral membrane proteins during membrane integration.</text>
</comment>
<evidence type="ECO:0000256" key="13">
    <source>
        <dbReference type="HAMAP-Rule" id="MF_01810"/>
    </source>
</evidence>
<dbReference type="EMBL" id="NDXW01000001">
    <property type="protein sequence ID" value="RDH46430.1"/>
    <property type="molecule type" value="Genomic_DNA"/>
</dbReference>
<comment type="similarity">
    <text evidence="2 13">Belongs to the OXA1/ALB3/YidC family. Type 1 subfamily.</text>
</comment>
<keyword evidence="4 13" id="KW-0813">Transport</keyword>
<evidence type="ECO:0000256" key="4">
    <source>
        <dbReference type="ARBA" id="ARBA00022448"/>
    </source>
</evidence>
<keyword evidence="7 13" id="KW-0653">Protein transport</keyword>
<dbReference type="PRINTS" id="PR01900">
    <property type="entry name" value="YIDCPROTEIN"/>
</dbReference>
<evidence type="ECO:0000256" key="10">
    <source>
        <dbReference type="ARBA" id="ARBA00023186"/>
    </source>
</evidence>
<name>A0A4P9VX01_9GAMM</name>
<feature type="region of interest" description="Disordered" evidence="14">
    <location>
        <begin position="45"/>
        <end position="70"/>
    </location>
</feature>
<evidence type="ECO:0000256" key="14">
    <source>
        <dbReference type="SAM" id="MobiDB-lite"/>
    </source>
</evidence>
<evidence type="ECO:0000256" key="9">
    <source>
        <dbReference type="ARBA" id="ARBA00023136"/>
    </source>
</evidence>
<evidence type="ECO:0000256" key="8">
    <source>
        <dbReference type="ARBA" id="ARBA00022989"/>
    </source>
</evidence>
<sequence>MDLQRTLIIAGLVVVGYLMILQWNQDFNQHSVTAEQTASVTSLIPEADSTTTVDNADAPTVSDSTGDAPQIAKAPTSVAESNQQLIKVTTDKLYIEINPEGGDIIKVSLLDYPVTLPSEENPSPEPFTILESSKQRTFIAQSGLVGKNGPNSKGTPLYSAKNSAFQLKDGEEQLVVDLFLTTKEGVELVKRYTFHRNNYAVDLDYVVNNKSSNSWKAIFYAQLKRDNSPDPSSTQGATSFNTYLGAAVKSNEEKYKKLPFDEFAEEPYKENVASGYAAILQHYFVAAWVPKNDNPIEYSTREVKLSGQSQYIVSMVDMNNPIVLAPGEQGEASATLYVGPKIQDKLQALTDGLELTVDYGILWFVAKPLFLLLGFIHSLIPNWGWSIIILTIMVKLAFFPLSAASYRSMANMRRIAPKMQELKEKFGDDRQKMSQAMMELYRKEKVNPMGGCLPILVQMPVFIALYWVLLESVELRQAPWLGWINDLSQMDPYFILPLIMGASMFVQQQLNPTPPDPTQARVMKLLPVIFTVFFLWFPAGLVLYWVVNNVLSILQQWIITRRIERQAESSS</sequence>
<protein>
    <recommendedName>
        <fullName evidence="3 13">Membrane protein insertase YidC</fullName>
    </recommendedName>
    <alternativeName>
        <fullName evidence="12 13">Foldase YidC</fullName>
    </alternativeName>
    <alternativeName>
        <fullName evidence="11 13">Membrane integrase YidC</fullName>
    </alternativeName>
    <alternativeName>
        <fullName evidence="13">Membrane protein YidC</fullName>
    </alternativeName>
</protein>
<evidence type="ECO:0000259" key="16">
    <source>
        <dbReference type="Pfam" id="PF14849"/>
    </source>
</evidence>
<keyword evidence="9 13" id="KW-0472">Membrane</keyword>
<dbReference type="PANTHER" id="PTHR12428:SF65">
    <property type="entry name" value="CYTOCHROME C OXIDASE ASSEMBLY PROTEIN COX18, MITOCHONDRIAL"/>
    <property type="match status" value="1"/>
</dbReference>
<comment type="caution">
    <text evidence="17">The sequence shown here is derived from an EMBL/GenBank/DDBJ whole genome shotgun (WGS) entry which is preliminary data.</text>
</comment>
<dbReference type="NCBIfam" id="NF002352">
    <property type="entry name" value="PRK01318.1-3"/>
    <property type="match status" value="1"/>
</dbReference>
<dbReference type="InterPro" id="IPR047196">
    <property type="entry name" value="YidC_ALB_C"/>
</dbReference>
<dbReference type="CDD" id="cd19961">
    <property type="entry name" value="EcYidC-like_peri"/>
    <property type="match status" value="1"/>
</dbReference>
<dbReference type="AlphaFoldDB" id="A0A4P9VX01"/>
<evidence type="ECO:0000256" key="5">
    <source>
        <dbReference type="ARBA" id="ARBA00022475"/>
    </source>
</evidence>
<dbReference type="Pfam" id="PF14849">
    <property type="entry name" value="YidC_periplas"/>
    <property type="match status" value="1"/>
</dbReference>
<evidence type="ECO:0000256" key="12">
    <source>
        <dbReference type="ARBA" id="ARBA00033342"/>
    </source>
</evidence>
<feature type="transmembrane region" description="Helical" evidence="13">
    <location>
        <begin position="383"/>
        <end position="404"/>
    </location>
</feature>
<feature type="domain" description="Membrane insertase YidC/Oxa/ALB C-terminal" evidence="15">
    <location>
        <begin position="383"/>
        <end position="561"/>
    </location>
</feature>
<feature type="compositionally biased region" description="Polar residues" evidence="14">
    <location>
        <begin position="45"/>
        <end position="54"/>
    </location>
</feature>
<dbReference type="NCBIfam" id="NF002353">
    <property type="entry name" value="PRK01318.1-4"/>
    <property type="match status" value="1"/>
</dbReference>
<evidence type="ECO:0000313" key="17">
    <source>
        <dbReference type="EMBL" id="RDH46430.1"/>
    </source>
</evidence>
<dbReference type="PRINTS" id="PR00701">
    <property type="entry name" value="60KDINNERMP"/>
</dbReference>